<sequence>MLDRLRGIRWMAESEMTVRLAEAGDSDIVPLAPGLEAEVALIRLENAECVLKIWNRHSKPDIGFQYRLLRSLRDRGMPVSRPLGWGVDASGNQVLLTSFDGTAIREADADKLRRIAGLLLDIHRCRLDELELPRFEFVSYFFPDIDAHPDLKSELARLVETARPRQDAVIHGDYNFNNILEAEDGRLTIIDWTNGQLGDARYDIAWSVFLADLYTDDEPAAIYRSAFLSGGGYRAEELEPFEAIALLRWMLLDRLVGMPRTEKTDGRLRRILETNRYINHMAWR</sequence>
<evidence type="ECO:0000313" key="2">
    <source>
        <dbReference type="EMBL" id="CAG5090839.1"/>
    </source>
</evidence>
<dbReference type="EMBL" id="CAJRAY010000077">
    <property type="protein sequence ID" value="CAG5090839.1"/>
    <property type="molecule type" value="Genomic_DNA"/>
</dbReference>
<dbReference type="Pfam" id="PF01636">
    <property type="entry name" value="APH"/>
    <property type="match status" value="1"/>
</dbReference>
<protein>
    <submittedName>
        <fullName evidence="2">Aminoglycoside phosphotransferase</fullName>
    </submittedName>
</protein>
<keyword evidence="3" id="KW-1185">Reference proteome</keyword>
<dbReference type="Proteomes" id="UP000681526">
    <property type="component" value="Unassembled WGS sequence"/>
</dbReference>
<dbReference type="RefSeq" id="WP_213485307.1">
    <property type="nucleotide sequence ID" value="NZ_CAJRAY010000077.1"/>
</dbReference>
<dbReference type="SUPFAM" id="SSF56112">
    <property type="entry name" value="Protein kinase-like (PK-like)"/>
    <property type="match status" value="1"/>
</dbReference>
<evidence type="ECO:0000259" key="1">
    <source>
        <dbReference type="Pfam" id="PF01636"/>
    </source>
</evidence>
<dbReference type="Gene3D" id="3.90.1200.10">
    <property type="match status" value="1"/>
</dbReference>
<gene>
    <name evidence="2" type="primary">txxe 2976</name>
    <name evidence="2" type="ORF">TXXE_14745</name>
</gene>
<comment type="caution">
    <text evidence="2">The sequence shown here is derived from an EMBL/GenBank/DDBJ whole genome shotgun (WGS) entry which is preliminary data.</text>
</comment>
<dbReference type="InterPro" id="IPR002575">
    <property type="entry name" value="Aminoglycoside_PTrfase"/>
</dbReference>
<proteinExistence type="predicted"/>
<name>A0ABN7S221_THEXY</name>
<organism evidence="2 3">
    <name type="scientific">Thermobacillus xylanilyticus</name>
    <dbReference type="NCBI Taxonomy" id="76633"/>
    <lineage>
        <taxon>Bacteria</taxon>
        <taxon>Bacillati</taxon>
        <taxon>Bacillota</taxon>
        <taxon>Bacilli</taxon>
        <taxon>Bacillales</taxon>
        <taxon>Paenibacillaceae</taxon>
        <taxon>Thermobacillus</taxon>
    </lineage>
</organism>
<evidence type="ECO:0000313" key="3">
    <source>
        <dbReference type="Proteomes" id="UP000681526"/>
    </source>
</evidence>
<reference evidence="2 3" key="1">
    <citation type="submission" date="2021-04" db="EMBL/GenBank/DDBJ databases">
        <authorList>
            <person name="Rakotoarivonina H."/>
        </authorList>
    </citation>
    <scope>NUCLEOTIDE SEQUENCE [LARGE SCALE GENOMIC DNA]</scope>
    <source>
        <strain evidence="2 3">XE</strain>
    </source>
</reference>
<accession>A0ABN7S221</accession>
<feature type="domain" description="Aminoglycoside phosphotransferase" evidence="1">
    <location>
        <begin position="28"/>
        <end position="234"/>
    </location>
</feature>
<dbReference type="InterPro" id="IPR011009">
    <property type="entry name" value="Kinase-like_dom_sf"/>
</dbReference>